<gene>
    <name evidence="2" type="ORF">SAMN05660652_03620</name>
</gene>
<dbReference type="STRING" id="83767.SAMN05660652_03620"/>
<keyword evidence="3" id="KW-1185">Reference proteome</keyword>
<dbReference type="OrthoDB" id="8698260at2"/>
<reference evidence="2 3" key="1">
    <citation type="submission" date="2016-10" db="EMBL/GenBank/DDBJ databases">
        <authorList>
            <person name="de Groot N.N."/>
        </authorList>
    </citation>
    <scope>NUCLEOTIDE SEQUENCE [LARGE SCALE GENOMIC DNA]</scope>
    <source>
        <strain evidence="2 3">DSM 5885</strain>
    </source>
</reference>
<dbReference type="AlphaFoldDB" id="A0A1G8LEV9"/>
<dbReference type="RefSeq" id="WP_143009923.1">
    <property type="nucleotide sequence ID" value="NZ_FNCY01000021.1"/>
</dbReference>
<dbReference type="EMBL" id="FNCY01000021">
    <property type="protein sequence ID" value="SDI54252.1"/>
    <property type="molecule type" value="Genomic_DNA"/>
</dbReference>
<dbReference type="Proteomes" id="UP000198607">
    <property type="component" value="Unassembled WGS sequence"/>
</dbReference>
<feature type="region of interest" description="Disordered" evidence="1">
    <location>
        <begin position="481"/>
        <end position="536"/>
    </location>
</feature>
<proteinExistence type="predicted"/>
<name>A0A1G8LEV9_9RHOO</name>
<evidence type="ECO:0000256" key="1">
    <source>
        <dbReference type="SAM" id="MobiDB-lite"/>
    </source>
</evidence>
<evidence type="ECO:0000313" key="3">
    <source>
        <dbReference type="Proteomes" id="UP000198607"/>
    </source>
</evidence>
<feature type="compositionally biased region" description="Basic and acidic residues" evidence="1">
    <location>
        <begin position="489"/>
        <end position="498"/>
    </location>
</feature>
<sequence length="690" mass="71908">MSWQTSGLISVANGSKKVYGVGTVWVSSGKGRSGDGIIMPNGLLMEVASYESNTECTLVENYLGATANSQAYKILPLGLLPSELADMLTSTHEDYRVMILQLLDWETSTADTVPITNPATGVITNVKTLTKILASLTDGSVDAVLKTLTTSGAVSSDTLSVGTTSTAAKVVVNSGGATKNNVAAIFSHGGYSSSDGASTEIVLGSLSDASGQVVNTGARIKSVENYSSGYGVGITLQYRTAGNVLTDGIVLSQAGSTGFGVSPGVWSGVVSKALELQNGSAIAAQSNALNLHLLRNAYFDNGWKYKSAAPAARFALNDDAGAGGFAWFYAEPGAPGDTINWTQLKELDASGNEILGANSGPGSRLHVVGANTSTQVFDVVTYNGSYAFYSAAGNATSSSGESFSSSMLGVRKDSTTSRSINAAGTINASGADYAEYERKAAAYLAVQFLKGDIVGFNADGELTPKFSESIRFGVKSTNPNIVGGDTWGSEDKVGKRPEPPSYTAPVYEGAPNPGDKPSEPALVLPPEPQRQEGEADDTLAVRVAQWREYYGALSAAFDEAMAAYAEVLAKWEEAFAAWQSDDAKYQGKVIAAQAAYDAAVAQYEADLPVFEAKLEAARQLVDRIAYAGKVPCNVIGANPGDYIIAAAGDDGMIVGVAVSEIESFSQMKRCVGVVNRILEDGRAEIAVRVA</sequence>
<accession>A0A1G8LEV9</accession>
<protein>
    <submittedName>
        <fullName evidence="2">Uncharacterized protein</fullName>
    </submittedName>
</protein>
<evidence type="ECO:0000313" key="2">
    <source>
        <dbReference type="EMBL" id="SDI54252.1"/>
    </source>
</evidence>
<organism evidence="2 3">
    <name type="scientific">Propionivibrio dicarboxylicus</name>
    <dbReference type="NCBI Taxonomy" id="83767"/>
    <lineage>
        <taxon>Bacteria</taxon>
        <taxon>Pseudomonadati</taxon>
        <taxon>Pseudomonadota</taxon>
        <taxon>Betaproteobacteria</taxon>
        <taxon>Rhodocyclales</taxon>
        <taxon>Rhodocyclaceae</taxon>
        <taxon>Propionivibrio</taxon>
    </lineage>
</organism>